<dbReference type="InterPro" id="IPR006384">
    <property type="entry name" value="HAD_hydro_PyrdxlP_Pase-like"/>
</dbReference>
<name>A0A2T4TXY0_9BACT</name>
<keyword evidence="6" id="KW-1185">Reference proteome</keyword>
<reference evidence="5 6" key="1">
    <citation type="submission" date="2017-09" db="EMBL/GenBank/DDBJ databases">
        <title>Bloom of a denitrifying methanotroph, Candidatus Methylomirabilis limnetica, in a deep stratified lake.</title>
        <authorList>
            <person name="Graf J.S."/>
            <person name="Marchant H.K."/>
            <person name="Tienken D."/>
            <person name="Hach P.F."/>
            <person name="Brand A."/>
            <person name="Schubert C.J."/>
            <person name="Kuypers M.M."/>
            <person name="Milucka J."/>
        </authorList>
    </citation>
    <scope>NUCLEOTIDE SEQUENCE [LARGE SCALE GENOMIC DNA]</scope>
    <source>
        <strain evidence="5 6">Zug</strain>
    </source>
</reference>
<dbReference type="AlphaFoldDB" id="A0A2T4TXY0"/>
<dbReference type="PANTHER" id="PTHR43344:SF21">
    <property type="entry name" value="POLYOL PHOSPHATE PHOSPHATASE PYP1"/>
    <property type="match status" value="1"/>
</dbReference>
<keyword evidence="3" id="KW-0378">Hydrolase</keyword>
<proteinExistence type="predicted"/>
<evidence type="ECO:0000256" key="2">
    <source>
        <dbReference type="ARBA" id="ARBA00022723"/>
    </source>
</evidence>
<keyword evidence="4" id="KW-0460">Magnesium</keyword>
<sequence>MLFYNMGMDQAFPSTISPPKLEKSAASSRSLRMPSGLPAFQVLCDFDGTITKTDATLAILEAFALPEFREWERRWERGEITSRECMARQVELIQADLSTLMRFAADLPIDEGIVTLSQRCAQYGIPLIIVSDGVDRFIEAVLRRHGLSYIPVISNRLACDGNGSLSLGSPYASPDCLVGAGTCKCAVASFFGLSLKETMYIGDGRSDRCISTMAQKVYAKAGLREWCDLQGIACEPFETLTEVTERLFQGVGCFA</sequence>
<dbReference type="InterPro" id="IPR036412">
    <property type="entry name" value="HAD-like_sf"/>
</dbReference>
<dbReference type="InterPro" id="IPR016965">
    <property type="entry name" value="Pase_PHOSPHO-typ"/>
</dbReference>
<dbReference type="GO" id="GO:0005737">
    <property type="term" value="C:cytoplasm"/>
    <property type="evidence" value="ECO:0007669"/>
    <property type="project" value="TreeGrafter"/>
</dbReference>
<gene>
    <name evidence="5" type="ORF">CLG94_06665</name>
</gene>
<dbReference type="Proteomes" id="UP000241436">
    <property type="component" value="Unassembled WGS sequence"/>
</dbReference>
<evidence type="ECO:0000313" key="6">
    <source>
        <dbReference type="Proteomes" id="UP000241436"/>
    </source>
</evidence>
<dbReference type="Pfam" id="PF06888">
    <property type="entry name" value="Put_Phosphatase"/>
    <property type="match status" value="1"/>
</dbReference>
<organism evidence="5 6">
    <name type="scientific">Candidatus Methylomirabilis limnetica</name>
    <dbReference type="NCBI Taxonomy" id="2033718"/>
    <lineage>
        <taxon>Bacteria</taxon>
        <taxon>Candidatus Methylomirabilota</taxon>
        <taxon>Candidatus Methylomirabilia</taxon>
        <taxon>Candidatus Methylomirabilales</taxon>
        <taxon>Candidatus Methylomirabilaceae</taxon>
        <taxon>Candidatus Methylomirabilis</taxon>
    </lineage>
</organism>
<evidence type="ECO:0000256" key="3">
    <source>
        <dbReference type="ARBA" id="ARBA00022801"/>
    </source>
</evidence>
<evidence type="ECO:0000256" key="4">
    <source>
        <dbReference type="ARBA" id="ARBA00022842"/>
    </source>
</evidence>
<reference evidence="6" key="2">
    <citation type="journal article" date="2018" name="Environ. Microbiol.">
        <title>Bloom of a denitrifying methanotroph, 'Candidatus Methylomirabilis limnetica', in a deep stratified lake.</title>
        <authorList>
            <person name="Graf J.S."/>
            <person name="Mayr M.J."/>
            <person name="Marchant H.K."/>
            <person name="Tienken D."/>
            <person name="Hach P.F."/>
            <person name="Brand A."/>
            <person name="Schubert C.J."/>
            <person name="Kuypers M.M."/>
            <person name="Milucka J."/>
        </authorList>
    </citation>
    <scope>NUCLEOTIDE SEQUENCE [LARGE SCALE GENOMIC DNA]</scope>
    <source>
        <strain evidence="6">Zug</strain>
    </source>
</reference>
<dbReference type="InterPro" id="IPR050582">
    <property type="entry name" value="HAD-like_SerB"/>
</dbReference>
<dbReference type="NCBIfam" id="TIGR01489">
    <property type="entry name" value="DKMTPPase-SF"/>
    <property type="match status" value="1"/>
</dbReference>
<evidence type="ECO:0000313" key="5">
    <source>
        <dbReference type="EMBL" id="PTL35973.1"/>
    </source>
</evidence>
<comment type="caution">
    <text evidence="5">The sequence shown here is derived from an EMBL/GenBank/DDBJ whole genome shotgun (WGS) entry which is preliminary data.</text>
</comment>
<comment type="cofactor">
    <cofactor evidence="1">
        <name>Mg(2+)</name>
        <dbReference type="ChEBI" id="CHEBI:18420"/>
    </cofactor>
</comment>
<dbReference type="SUPFAM" id="SSF56784">
    <property type="entry name" value="HAD-like"/>
    <property type="match status" value="1"/>
</dbReference>
<dbReference type="Gene3D" id="3.40.50.1000">
    <property type="entry name" value="HAD superfamily/HAD-like"/>
    <property type="match status" value="1"/>
</dbReference>
<accession>A0A2T4TXY0</accession>
<protein>
    <submittedName>
        <fullName evidence="5">Phosphoserine phosphatase</fullName>
    </submittedName>
</protein>
<dbReference type="EMBL" id="NVQC01000020">
    <property type="protein sequence ID" value="PTL35973.1"/>
    <property type="molecule type" value="Genomic_DNA"/>
</dbReference>
<dbReference type="InterPro" id="IPR023214">
    <property type="entry name" value="HAD_sf"/>
</dbReference>
<dbReference type="GO" id="GO:0000287">
    <property type="term" value="F:magnesium ion binding"/>
    <property type="evidence" value="ECO:0007669"/>
    <property type="project" value="TreeGrafter"/>
</dbReference>
<dbReference type="Gene3D" id="3.90.1470.20">
    <property type="match status" value="1"/>
</dbReference>
<dbReference type="GO" id="GO:0036424">
    <property type="term" value="F:L-phosphoserine phosphatase activity"/>
    <property type="evidence" value="ECO:0007669"/>
    <property type="project" value="TreeGrafter"/>
</dbReference>
<keyword evidence="2" id="KW-0479">Metal-binding</keyword>
<dbReference type="NCBIfam" id="TIGR01488">
    <property type="entry name" value="HAD-SF-IB"/>
    <property type="match status" value="1"/>
</dbReference>
<evidence type="ECO:0000256" key="1">
    <source>
        <dbReference type="ARBA" id="ARBA00001946"/>
    </source>
</evidence>
<dbReference type="PANTHER" id="PTHR43344">
    <property type="entry name" value="PHOSPHOSERINE PHOSPHATASE"/>
    <property type="match status" value="1"/>
</dbReference>
<dbReference type="GO" id="GO:0006564">
    <property type="term" value="P:L-serine biosynthetic process"/>
    <property type="evidence" value="ECO:0007669"/>
    <property type="project" value="TreeGrafter"/>
</dbReference>